<accession>T1L571</accession>
<evidence type="ECO:0000313" key="2">
    <source>
        <dbReference type="Proteomes" id="UP000015104"/>
    </source>
</evidence>
<dbReference type="HOGENOM" id="CLU_3336211_0_0_1"/>
<name>T1L571_TETUR</name>
<dbReference type="AlphaFoldDB" id="T1L571"/>
<protein>
    <submittedName>
        <fullName evidence="1">Uncharacterized protein</fullName>
    </submittedName>
</protein>
<evidence type="ECO:0000313" key="1">
    <source>
        <dbReference type="EnsemblMetazoa" id="tetur43g00380.1"/>
    </source>
</evidence>
<dbReference type="EnsemblMetazoa" id="tetur43g00380.1">
    <property type="protein sequence ID" value="tetur43g00380.1"/>
    <property type="gene ID" value="tetur43g00380"/>
</dbReference>
<keyword evidence="2" id="KW-1185">Reference proteome</keyword>
<dbReference type="EMBL" id="CAEY01001223">
    <property type="status" value="NOT_ANNOTATED_CDS"/>
    <property type="molecule type" value="Genomic_DNA"/>
</dbReference>
<proteinExistence type="predicted"/>
<sequence>MKVNKQFPLLMLNKVTRYINYMLLESPIRKPIIFHRTS</sequence>
<dbReference type="Proteomes" id="UP000015104">
    <property type="component" value="Unassembled WGS sequence"/>
</dbReference>
<organism evidence="1 2">
    <name type="scientific">Tetranychus urticae</name>
    <name type="common">Two-spotted spider mite</name>
    <dbReference type="NCBI Taxonomy" id="32264"/>
    <lineage>
        <taxon>Eukaryota</taxon>
        <taxon>Metazoa</taxon>
        <taxon>Ecdysozoa</taxon>
        <taxon>Arthropoda</taxon>
        <taxon>Chelicerata</taxon>
        <taxon>Arachnida</taxon>
        <taxon>Acari</taxon>
        <taxon>Acariformes</taxon>
        <taxon>Trombidiformes</taxon>
        <taxon>Prostigmata</taxon>
        <taxon>Eleutherengona</taxon>
        <taxon>Raphignathae</taxon>
        <taxon>Tetranychoidea</taxon>
        <taxon>Tetranychidae</taxon>
        <taxon>Tetranychus</taxon>
    </lineage>
</organism>
<reference evidence="1" key="2">
    <citation type="submission" date="2015-06" db="UniProtKB">
        <authorList>
            <consortium name="EnsemblMetazoa"/>
        </authorList>
    </citation>
    <scope>IDENTIFICATION</scope>
</reference>
<reference evidence="2" key="1">
    <citation type="submission" date="2011-08" db="EMBL/GenBank/DDBJ databases">
        <authorList>
            <person name="Rombauts S."/>
        </authorList>
    </citation>
    <scope>NUCLEOTIDE SEQUENCE</scope>
    <source>
        <strain evidence="2">London</strain>
    </source>
</reference>